<accession>A0ABR7YCY8</accession>
<comment type="caution">
    <text evidence="5">The sequence shown here is derived from an EMBL/GenBank/DDBJ whole genome shotgun (WGS) entry which is preliminary data.</text>
</comment>
<proteinExistence type="inferred from homology"/>
<name>A0ABR7YCY8_9SPHI</name>
<dbReference type="Pfam" id="PF00682">
    <property type="entry name" value="HMGL-like"/>
    <property type="match status" value="1"/>
</dbReference>
<dbReference type="EMBL" id="JACOIJ010000008">
    <property type="protein sequence ID" value="MBD1429166.1"/>
    <property type="molecule type" value="Genomic_DNA"/>
</dbReference>
<evidence type="ECO:0000256" key="2">
    <source>
        <dbReference type="ARBA" id="ARBA00022723"/>
    </source>
</evidence>
<dbReference type="InterPro" id="IPR013785">
    <property type="entry name" value="Aldolase_TIM"/>
</dbReference>
<keyword evidence="3 5" id="KW-0456">Lyase</keyword>
<dbReference type="GO" id="GO:0016829">
    <property type="term" value="F:lyase activity"/>
    <property type="evidence" value="ECO:0007669"/>
    <property type="project" value="UniProtKB-KW"/>
</dbReference>
<reference evidence="5 6" key="1">
    <citation type="submission" date="2020-08" db="EMBL/GenBank/DDBJ databases">
        <title>Sphingobacterium sp. DN04309 isolated from aquaculture water.</title>
        <authorList>
            <person name="Zhang M."/>
        </authorList>
    </citation>
    <scope>NUCLEOTIDE SEQUENCE [LARGE SCALE GENOMIC DNA]</scope>
    <source>
        <strain evidence="5 6">DN04309</strain>
    </source>
</reference>
<protein>
    <submittedName>
        <fullName evidence="5">Hydroxymethylglutaryl-CoA lyase</fullName>
    </submittedName>
</protein>
<dbReference type="PANTHER" id="PTHR42738:SF7">
    <property type="entry name" value="HYDROXYMETHYLGLUTARYL-COA LYASE"/>
    <property type="match status" value="1"/>
</dbReference>
<dbReference type="Gene3D" id="3.20.20.70">
    <property type="entry name" value="Aldolase class I"/>
    <property type="match status" value="1"/>
</dbReference>
<keyword evidence="2" id="KW-0479">Metal-binding</keyword>
<evidence type="ECO:0000259" key="4">
    <source>
        <dbReference type="PROSITE" id="PS50991"/>
    </source>
</evidence>
<evidence type="ECO:0000256" key="1">
    <source>
        <dbReference type="ARBA" id="ARBA00009405"/>
    </source>
</evidence>
<evidence type="ECO:0000313" key="5">
    <source>
        <dbReference type="EMBL" id="MBD1429166.1"/>
    </source>
</evidence>
<dbReference type="PROSITE" id="PS50991">
    <property type="entry name" value="PYR_CT"/>
    <property type="match status" value="1"/>
</dbReference>
<dbReference type="InterPro" id="IPR000891">
    <property type="entry name" value="PYR_CT"/>
</dbReference>
<gene>
    <name evidence="5" type="ORF">H8B04_06220</name>
</gene>
<evidence type="ECO:0000313" key="6">
    <source>
        <dbReference type="Proteomes" id="UP000651271"/>
    </source>
</evidence>
<dbReference type="Proteomes" id="UP000651271">
    <property type="component" value="Unassembled WGS sequence"/>
</dbReference>
<comment type="similarity">
    <text evidence="1">Belongs to the HMG-CoA lyase family.</text>
</comment>
<organism evidence="5 6">
    <name type="scientific">Sphingobacterium litopenaei</name>
    <dbReference type="NCBI Taxonomy" id="2763500"/>
    <lineage>
        <taxon>Bacteria</taxon>
        <taxon>Pseudomonadati</taxon>
        <taxon>Bacteroidota</taxon>
        <taxon>Sphingobacteriia</taxon>
        <taxon>Sphingobacteriales</taxon>
        <taxon>Sphingobacteriaceae</taxon>
        <taxon>Sphingobacterium</taxon>
    </lineage>
</organism>
<sequence length="281" mass="31658">MSNPQEIKIIDCPRDAIQGRKNLIRPEKKIAHINNLIKSNLFEYIDFGSFVSPKAVPQMQDTSYVVHGLEKVNNTKLLSIIANLKGAIQAKSFDEIDYLGYPFSISETFQKRNTNTKIEEAYSTVKDILNTIADSDKELVIYISMAFGNPYGDIWNEELVLQWVDKLKDLGIKRFSIADTTSQATPVMITSLFKKLYKEFSKLDFSVHLHSYANEATEKINAANKGGCTRFEGAIMGFGGCPFAQDEMVGNIPTEILLDRFGKSNPIDINKLKISFFDMIS</sequence>
<evidence type="ECO:0000256" key="3">
    <source>
        <dbReference type="ARBA" id="ARBA00023239"/>
    </source>
</evidence>
<dbReference type="PANTHER" id="PTHR42738">
    <property type="entry name" value="HYDROXYMETHYLGLUTARYL-COA LYASE"/>
    <property type="match status" value="1"/>
</dbReference>
<dbReference type="SUPFAM" id="SSF51569">
    <property type="entry name" value="Aldolase"/>
    <property type="match status" value="1"/>
</dbReference>
<keyword evidence="6" id="KW-1185">Reference proteome</keyword>
<dbReference type="RefSeq" id="WP_165291047.1">
    <property type="nucleotide sequence ID" value="NZ_JACOIJ010000008.1"/>
</dbReference>
<dbReference type="InterPro" id="IPR043594">
    <property type="entry name" value="HMGL"/>
</dbReference>
<feature type="domain" description="Pyruvate carboxyltransferase" evidence="4">
    <location>
        <begin position="6"/>
        <end position="273"/>
    </location>
</feature>